<proteinExistence type="predicted"/>
<accession>A0ABU0W4X2</accession>
<keyword evidence="3" id="KW-1185">Reference proteome</keyword>
<dbReference type="RefSeq" id="WP_306727557.1">
    <property type="nucleotide sequence ID" value="NZ_JAVDDT010000002.1"/>
</dbReference>
<dbReference type="EMBL" id="JAVDDT010000002">
    <property type="protein sequence ID" value="MDQ2069063.1"/>
    <property type="molecule type" value="Genomic_DNA"/>
</dbReference>
<dbReference type="Proteomes" id="UP001239019">
    <property type="component" value="Unassembled WGS sequence"/>
</dbReference>
<evidence type="ECO:0000313" key="3">
    <source>
        <dbReference type="Proteomes" id="UP001239019"/>
    </source>
</evidence>
<feature type="coiled-coil region" evidence="1">
    <location>
        <begin position="80"/>
        <end position="119"/>
    </location>
</feature>
<reference evidence="2 3" key="1">
    <citation type="submission" date="2023-08" db="EMBL/GenBank/DDBJ databases">
        <title>Whole-genome sequencing of halo(alkali)philic microorganisms from hypersaline lakes.</title>
        <authorList>
            <person name="Sorokin D.Y."/>
            <person name="Abbas B."/>
            <person name="Merkel A.Y."/>
        </authorList>
    </citation>
    <scope>NUCLEOTIDE SEQUENCE [LARGE SCALE GENOMIC DNA]</scope>
    <source>
        <strain evidence="2 3">AB-CW4</strain>
    </source>
</reference>
<comment type="caution">
    <text evidence="2">The sequence shown here is derived from an EMBL/GenBank/DDBJ whole genome shotgun (WGS) entry which is preliminary data.</text>
</comment>
<evidence type="ECO:0000256" key="1">
    <source>
        <dbReference type="SAM" id="Coils"/>
    </source>
</evidence>
<sequence>MSAQVNMTHDHDAIKLPGHIMAASVASASDEDIKQCLVDDLHALAETIEPTKPTKDGLAPRAWHEQALATRNKHNDLAAVERMERRILAIRVELEQREKAAEEQRKREAEQARESLTKLVETAPEKAQELAELAEKVVPATERVRQFVADLELMAGGSRLAGQYHGIADSAEAAAKALGQEPPKLAELPDGLPGRDETQRIINTLAGRHEGFSRLVAVESVSPHRVHDLARKLK</sequence>
<evidence type="ECO:0000313" key="2">
    <source>
        <dbReference type="EMBL" id="MDQ2069063.1"/>
    </source>
</evidence>
<name>A0ABU0W4X2_9GAMM</name>
<gene>
    <name evidence="2" type="ORF">RBH19_04155</name>
</gene>
<keyword evidence="1" id="KW-0175">Coiled coil</keyword>
<protein>
    <submittedName>
        <fullName evidence="2">Uncharacterized protein</fullName>
    </submittedName>
</protein>
<organism evidence="2 3">
    <name type="scientific">Natronospira bacteriovora</name>
    <dbReference type="NCBI Taxonomy" id="3069753"/>
    <lineage>
        <taxon>Bacteria</taxon>
        <taxon>Pseudomonadati</taxon>
        <taxon>Pseudomonadota</taxon>
        <taxon>Gammaproteobacteria</taxon>
        <taxon>Natronospirales</taxon>
        <taxon>Natronospiraceae</taxon>
        <taxon>Natronospira</taxon>
    </lineage>
</organism>